<evidence type="ECO:0000313" key="6">
    <source>
        <dbReference type="EMBL" id="MFC3762846.1"/>
    </source>
</evidence>
<dbReference type="InterPro" id="IPR001098">
    <property type="entry name" value="DNA-dir_DNA_pol_A_palm_dom"/>
</dbReference>
<proteinExistence type="predicted"/>
<dbReference type="EC" id="2.7.7.7" evidence="1"/>
<feature type="compositionally biased region" description="Basic and acidic residues" evidence="4">
    <location>
        <begin position="107"/>
        <end position="116"/>
    </location>
</feature>
<keyword evidence="7" id="KW-1185">Reference proteome</keyword>
<dbReference type="SMART" id="SM00482">
    <property type="entry name" value="POLAc"/>
    <property type="match status" value="1"/>
</dbReference>
<gene>
    <name evidence="6" type="ORF">ACFOUW_18540</name>
</gene>
<comment type="caution">
    <text evidence="6">The sequence shown here is derived from an EMBL/GenBank/DDBJ whole genome shotgun (WGS) entry which is preliminary data.</text>
</comment>
<feature type="domain" description="DNA-directed DNA polymerase family A palm" evidence="5">
    <location>
        <begin position="346"/>
        <end position="547"/>
    </location>
</feature>
<dbReference type="InterPro" id="IPR002298">
    <property type="entry name" value="DNA_polymerase_A"/>
</dbReference>
<organism evidence="6 7">
    <name type="scientific">Tenggerimyces flavus</name>
    <dbReference type="NCBI Taxonomy" id="1708749"/>
    <lineage>
        <taxon>Bacteria</taxon>
        <taxon>Bacillati</taxon>
        <taxon>Actinomycetota</taxon>
        <taxon>Actinomycetes</taxon>
        <taxon>Propionibacteriales</taxon>
        <taxon>Nocardioidaceae</taxon>
        <taxon>Tenggerimyces</taxon>
    </lineage>
</organism>
<evidence type="ECO:0000259" key="5">
    <source>
        <dbReference type="SMART" id="SM00482"/>
    </source>
</evidence>
<dbReference type="SUPFAM" id="SSF56672">
    <property type="entry name" value="DNA/RNA polymerases"/>
    <property type="match status" value="1"/>
</dbReference>
<feature type="region of interest" description="Disordered" evidence="4">
    <location>
        <begin position="107"/>
        <end position="128"/>
    </location>
</feature>
<protein>
    <recommendedName>
        <fullName evidence="1">DNA-directed DNA polymerase</fullName>
        <ecNumber evidence="1">2.7.7.7</ecNumber>
    </recommendedName>
</protein>
<evidence type="ECO:0000256" key="3">
    <source>
        <dbReference type="ARBA" id="ARBA00049244"/>
    </source>
</evidence>
<dbReference type="Pfam" id="PF00476">
    <property type="entry name" value="DNA_pol_A"/>
    <property type="match status" value="1"/>
</dbReference>
<evidence type="ECO:0000256" key="1">
    <source>
        <dbReference type="ARBA" id="ARBA00012417"/>
    </source>
</evidence>
<evidence type="ECO:0000256" key="4">
    <source>
        <dbReference type="SAM" id="MobiDB-lite"/>
    </source>
</evidence>
<dbReference type="Gene3D" id="3.30.70.370">
    <property type="match status" value="1"/>
</dbReference>
<accession>A0ABV7YDX5</accession>
<evidence type="ECO:0000256" key="2">
    <source>
        <dbReference type="ARBA" id="ARBA00022705"/>
    </source>
</evidence>
<dbReference type="Gene3D" id="1.10.150.20">
    <property type="entry name" value="5' to 3' exonuclease, C-terminal subdomain"/>
    <property type="match status" value="1"/>
</dbReference>
<dbReference type="InterPro" id="IPR043502">
    <property type="entry name" value="DNA/RNA_pol_sf"/>
</dbReference>
<dbReference type="PANTHER" id="PTHR10133:SF27">
    <property type="entry name" value="DNA POLYMERASE NU"/>
    <property type="match status" value="1"/>
</dbReference>
<dbReference type="RefSeq" id="WP_205113690.1">
    <property type="nucleotide sequence ID" value="NZ_JAFBCM010000001.1"/>
</dbReference>
<dbReference type="PRINTS" id="PR00868">
    <property type="entry name" value="DNAPOLI"/>
</dbReference>
<dbReference type="Proteomes" id="UP001595699">
    <property type="component" value="Unassembled WGS sequence"/>
</dbReference>
<evidence type="ECO:0000313" key="7">
    <source>
        <dbReference type="Proteomes" id="UP001595699"/>
    </source>
</evidence>
<reference evidence="7" key="1">
    <citation type="journal article" date="2019" name="Int. J. Syst. Evol. Microbiol.">
        <title>The Global Catalogue of Microorganisms (GCM) 10K type strain sequencing project: providing services to taxonomists for standard genome sequencing and annotation.</title>
        <authorList>
            <consortium name="The Broad Institute Genomics Platform"/>
            <consortium name="The Broad Institute Genome Sequencing Center for Infectious Disease"/>
            <person name="Wu L."/>
            <person name="Ma J."/>
        </authorList>
    </citation>
    <scope>NUCLEOTIDE SEQUENCE [LARGE SCALE GENOMIC DNA]</scope>
    <source>
        <strain evidence="7">CGMCC 4.7241</strain>
    </source>
</reference>
<sequence>MPLPGQQSPEALVAGSPVAVAVVPGVGIGLAFGGQRWSLAGDPASLVRQLTERHRPRWVWWDAATTARELVDVRLASCWDLAAVHRLLYGGHRADPAAVWAAAHELAEPEPRRRGEPTLFDEPTPPPDSPVLPDGQLHPEWCDQEFESPDHAAQWASLALEVHESQRRILARLGDPRPVPRSPKLCLLTAYAESAAALIAVELEHDGLPLDRAAAEECIAGYVGPRPADAAEETALRVRRDQEVLAHWREGTTADLRNPAQVNELLAKIGIVVPDTRSWRLEPFRATHAGVAALLDWRKAERVLTTYGYRWLDRHVGADGRLRGGWGAADGGAGRMTAQAGLHNLPSSHRVAVRAEPGHVLVRADLGQIEPRVLAAVSGDAGLTAATQSDDLYAPVAAQIGTDRPTAKVAVLAAMYGQTSGSAGAALKRMERAYPHALAYLRAAEEAGRAGRDIRTYGGRRIRLGSGAVDPASVSPLRVDAELLAAGAVQGLVTGAGRFARNAVIQGAAAELFKAWAASVRAALVPLGGRIVLCLHDELLVHVPAVHAETAAAVVTGSLATTTAWWAAGSGVHFVADVSVVDRWSDAK</sequence>
<comment type="catalytic activity">
    <reaction evidence="3">
        <text>DNA(n) + a 2'-deoxyribonucleoside 5'-triphosphate = DNA(n+1) + diphosphate</text>
        <dbReference type="Rhea" id="RHEA:22508"/>
        <dbReference type="Rhea" id="RHEA-COMP:17339"/>
        <dbReference type="Rhea" id="RHEA-COMP:17340"/>
        <dbReference type="ChEBI" id="CHEBI:33019"/>
        <dbReference type="ChEBI" id="CHEBI:61560"/>
        <dbReference type="ChEBI" id="CHEBI:173112"/>
        <dbReference type="EC" id="2.7.7.7"/>
    </reaction>
</comment>
<name>A0ABV7YDX5_9ACTN</name>
<dbReference type="PANTHER" id="PTHR10133">
    <property type="entry name" value="DNA POLYMERASE I"/>
    <property type="match status" value="1"/>
</dbReference>
<dbReference type="EMBL" id="JBHRZH010000016">
    <property type="protein sequence ID" value="MFC3762846.1"/>
    <property type="molecule type" value="Genomic_DNA"/>
</dbReference>
<keyword evidence="2" id="KW-0235">DNA replication</keyword>